<keyword evidence="3" id="KW-1003">Cell membrane</keyword>
<comment type="caution">
    <text evidence="13">The sequence shown here is derived from an EMBL/GenBank/DDBJ whole genome shotgun (WGS) entry which is preliminary data.</text>
</comment>
<proteinExistence type="inferred from homology"/>
<sequence length="560" mass="61665">MAYEYIIDCQRVTKVFNIIGSDEKIYVLNGVDLQVQRAEYVIIFGPSGCGKSSLLNLIAGLEKPDSGSIKIRGQDITHLTKKEMATHHRVKVGMVFQQFNLLPNLNAIENIALSQVFGGVRLLKRLKRAHHLLDRFNLEKLAKKIPMEMSGGEQQHIAICRALVNNPWILLVDEPTGDLDQKSGDEVMDLMLKLNEQGKRTIITIEEIAGDEALSTLEIKPYGEAAEKILNQDAVNKISQIEGVEKVEPVVSFPSIQMGFKSDKDQFFSSVNIYSVNPDYFKLHGLTISQGKSFDKDASDQIVVSEQVSGNLAVQPKDLIDKEVDIFLGSIDGYPLDDDKPQGFKVVGVAYENENTVYLPLSLLGGYVKDDSYNNLKVKVSVPAGEDPNERVEKVKNKLAELGYSAEATIDNVSQIKSGFRVLTIILGVFGLIALLVATIGMFNTMTVSLLERIREVGIMKAIGAAEGDIWRLFVVEASMIGFFGGIGGLIIGMAAGGIVNLAYNALAFHNSAPTLGLFYTPLWFVIFILTFAAFIGFLTGIYPARRAAHLNPLRALRYE</sequence>
<dbReference type="Proteomes" id="UP000318711">
    <property type="component" value="Unassembled WGS sequence"/>
</dbReference>
<evidence type="ECO:0000259" key="12">
    <source>
        <dbReference type="PROSITE" id="PS50893"/>
    </source>
</evidence>
<name>A0A554LS43_9BACT</name>
<evidence type="ECO:0000256" key="9">
    <source>
        <dbReference type="ARBA" id="ARBA00023136"/>
    </source>
</evidence>
<evidence type="ECO:0000313" key="14">
    <source>
        <dbReference type="Proteomes" id="UP000318711"/>
    </source>
</evidence>
<protein>
    <submittedName>
        <fullName evidence="13">ABC-type antimicrobial peptide transport system, ATPase component</fullName>
    </submittedName>
</protein>
<dbReference type="InterPro" id="IPR003593">
    <property type="entry name" value="AAA+_ATPase"/>
</dbReference>
<evidence type="ECO:0000256" key="8">
    <source>
        <dbReference type="ARBA" id="ARBA00022989"/>
    </source>
</evidence>
<dbReference type="EMBL" id="VMGL01000059">
    <property type="protein sequence ID" value="TSC95691.1"/>
    <property type="molecule type" value="Genomic_DNA"/>
</dbReference>
<feature type="transmembrane region" description="Helical" evidence="11">
    <location>
        <begin position="481"/>
        <end position="504"/>
    </location>
</feature>
<evidence type="ECO:0000256" key="4">
    <source>
        <dbReference type="ARBA" id="ARBA00022519"/>
    </source>
</evidence>
<evidence type="ECO:0000256" key="2">
    <source>
        <dbReference type="ARBA" id="ARBA00022448"/>
    </source>
</evidence>
<dbReference type="InterPro" id="IPR003838">
    <property type="entry name" value="ABC3_permease_C"/>
</dbReference>
<dbReference type="InterPro" id="IPR003439">
    <property type="entry name" value="ABC_transporter-like_ATP-bd"/>
</dbReference>
<dbReference type="InterPro" id="IPR025857">
    <property type="entry name" value="MacB_PCD"/>
</dbReference>
<gene>
    <name evidence="13" type="ORF">CEN88_445</name>
</gene>
<keyword evidence="2" id="KW-0813">Transport</keyword>
<feature type="domain" description="ABC transporter" evidence="12">
    <location>
        <begin position="7"/>
        <end position="247"/>
    </location>
</feature>
<dbReference type="InterPro" id="IPR017911">
    <property type="entry name" value="MacB-like_ATP-bd"/>
</dbReference>
<comment type="similarity">
    <text evidence="10">Belongs to the ABC transporter superfamily. Macrolide exporter (TC 3.A.1.122) family.</text>
</comment>
<feature type="transmembrane region" description="Helical" evidence="11">
    <location>
        <begin position="422"/>
        <end position="443"/>
    </location>
</feature>
<evidence type="ECO:0000256" key="11">
    <source>
        <dbReference type="SAM" id="Phobius"/>
    </source>
</evidence>
<dbReference type="GO" id="GO:0005886">
    <property type="term" value="C:plasma membrane"/>
    <property type="evidence" value="ECO:0007669"/>
    <property type="project" value="UniProtKB-SubCell"/>
</dbReference>
<dbReference type="GO" id="GO:0016887">
    <property type="term" value="F:ATP hydrolysis activity"/>
    <property type="evidence" value="ECO:0007669"/>
    <property type="project" value="InterPro"/>
</dbReference>
<evidence type="ECO:0000256" key="10">
    <source>
        <dbReference type="ARBA" id="ARBA00038388"/>
    </source>
</evidence>
<keyword evidence="7" id="KW-0067">ATP-binding</keyword>
<dbReference type="SUPFAM" id="SSF52540">
    <property type="entry name" value="P-loop containing nucleoside triphosphate hydrolases"/>
    <property type="match status" value="1"/>
</dbReference>
<comment type="subcellular location">
    <subcellularLocation>
        <location evidence="1">Cell inner membrane</location>
        <topology evidence="1">Multi-pass membrane protein</topology>
    </subcellularLocation>
</comment>
<evidence type="ECO:0000256" key="7">
    <source>
        <dbReference type="ARBA" id="ARBA00022840"/>
    </source>
</evidence>
<organism evidence="13 14">
    <name type="scientific">Candidatus Berkelbacteria bacterium Licking1014_2</name>
    <dbReference type="NCBI Taxonomy" id="2017146"/>
    <lineage>
        <taxon>Bacteria</taxon>
        <taxon>Candidatus Berkelbacteria</taxon>
    </lineage>
</organism>
<dbReference type="GO" id="GO:0005524">
    <property type="term" value="F:ATP binding"/>
    <property type="evidence" value="ECO:0007669"/>
    <property type="project" value="UniProtKB-KW"/>
</dbReference>
<keyword evidence="6" id="KW-0547">Nucleotide-binding</keyword>
<keyword evidence="9 11" id="KW-0472">Membrane</keyword>
<accession>A0A554LS43</accession>
<keyword evidence="8 11" id="KW-1133">Transmembrane helix</keyword>
<dbReference type="GO" id="GO:0022857">
    <property type="term" value="F:transmembrane transporter activity"/>
    <property type="evidence" value="ECO:0007669"/>
    <property type="project" value="TreeGrafter"/>
</dbReference>
<dbReference type="Pfam" id="PF12704">
    <property type="entry name" value="MacB_PCD"/>
    <property type="match status" value="1"/>
</dbReference>
<dbReference type="SMART" id="SM00382">
    <property type="entry name" value="AAA"/>
    <property type="match status" value="1"/>
</dbReference>
<dbReference type="Pfam" id="PF02687">
    <property type="entry name" value="FtsX"/>
    <property type="match status" value="1"/>
</dbReference>
<keyword evidence="4" id="KW-0997">Cell inner membrane</keyword>
<dbReference type="InterPro" id="IPR027417">
    <property type="entry name" value="P-loop_NTPase"/>
</dbReference>
<dbReference type="CDD" id="cd03255">
    <property type="entry name" value="ABC_MJ0796_LolCDE_FtsE"/>
    <property type="match status" value="1"/>
</dbReference>
<evidence type="ECO:0000313" key="13">
    <source>
        <dbReference type="EMBL" id="TSC95691.1"/>
    </source>
</evidence>
<evidence type="ECO:0000256" key="5">
    <source>
        <dbReference type="ARBA" id="ARBA00022692"/>
    </source>
</evidence>
<evidence type="ECO:0000256" key="6">
    <source>
        <dbReference type="ARBA" id="ARBA00022741"/>
    </source>
</evidence>
<dbReference type="PROSITE" id="PS50893">
    <property type="entry name" value="ABC_TRANSPORTER_2"/>
    <property type="match status" value="1"/>
</dbReference>
<evidence type="ECO:0000256" key="3">
    <source>
        <dbReference type="ARBA" id="ARBA00022475"/>
    </source>
</evidence>
<dbReference type="InterPro" id="IPR015854">
    <property type="entry name" value="ABC_transpr_LolD-like"/>
</dbReference>
<reference evidence="13 14" key="1">
    <citation type="submission" date="2017-07" db="EMBL/GenBank/DDBJ databases">
        <title>Mechanisms for carbon and nitrogen cycling indicate functional differentiation within the Candidate Phyla Radiation.</title>
        <authorList>
            <person name="Danczak R.E."/>
            <person name="Johnston M.D."/>
            <person name="Kenah C."/>
            <person name="Slattery M."/>
            <person name="Wrighton K.C."/>
            <person name="Wilkins M.J."/>
        </authorList>
    </citation>
    <scope>NUCLEOTIDE SEQUENCE [LARGE SCALE GENOMIC DNA]</scope>
    <source>
        <strain evidence="13">Licking1014_2</strain>
    </source>
</reference>
<dbReference type="PANTHER" id="PTHR24220">
    <property type="entry name" value="IMPORT ATP-BINDING PROTEIN"/>
    <property type="match status" value="1"/>
</dbReference>
<keyword evidence="5 11" id="KW-0812">Transmembrane</keyword>
<feature type="transmembrane region" description="Helical" evidence="11">
    <location>
        <begin position="524"/>
        <end position="545"/>
    </location>
</feature>
<dbReference type="Gene3D" id="3.40.50.300">
    <property type="entry name" value="P-loop containing nucleotide triphosphate hydrolases"/>
    <property type="match status" value="1"/>
</dbReference>
<dbReference type="AlphaFoldDB" id="A0A554LS43"/>
<evidence type="ECO:0000256" key="1">
    <source>
        <dbReference type="ARBA" id="ARBA00004429"/>
    </source>
</evidence>
<dbReference type="Pfam" id="PF00005">
    <property type="entry name" value="ABC_tran"/>
    <property type="match status" value="1"/>
</dbReference>